<reference evidence="9 10" key="1">
    <citation type="submission" date="2024-03" db="EMBL/GenBank/DDBJ databases">
        <title>Novel species of the genus Variovorax.</title>
        <authorList>
            <person name="Liu Q."/>
            <person name="Xin Y.-H."/>
        </authorList>
    </citation>
    <scope>NUCLEOTIDE SEQUENCE [LARGE SCALE GENOMIC DNA]</scope>
    <source>
        <strain evidence="9 10">KACC 18899</strain>
    </source>
</reference>
<keyword evidence="7" id="KW-1015">Disulfide bond</keyword>
<name>A0ABU8VHL9_9BURK</name>
<feature type="chain" id="PRO_5046159661" evidence="8">
    <location>
        <begin position="23"/>
        <end position="535"/>
    </location>
</feature>
<keyword evidence="4 8" id="KW-0732">Signal</keyword>
<evidence type="ECO:0000256" key="5">
    <source>
        <dbReference type="ARBA" id="ARBA00022801"/>
    </source>
</evidence>
<evidence type="ECO:0000256" key="1">
    <source>
        <dbReference type="ARBA" id="ARBA00006249"/>
    </source>
</evidence>
<keyword evidence="6" id="KW-0106">Calcium</keyword>
<feature type="signal peptide" evidence="8">
    <location>
        <begin position="1"/>
        <end position="22"/>
    </location>
</feature>
<evidence type="ECO:0000256" key="4">
    <source>
        <dbReference type="ARBA" id="ARBA00022729"/>
    </source>
</evidence>
<dbReference type="Proteomes" id="UP001365846">
    <property type="component" value="Unassembled WGS sequence"/>
</dbReference>
<evidence type="ECO:0000313" key="9">
    <source>
        <dbReference type="EMBL" id="MEJ8812806.1"/>
    </source>
</evidence>
<sequence length="535" mass="57191">MIQRKSLGPALCLAALGLAAHAQNVGSFRDAGKSAANYTNPVATSTGDCAKLGQQVVSVDGARMTVLTSEVMTAAQGVPDFCRIVAMLDPEVLIEVALPMRWNGRLYMRGNGGYAGERIDAPNRAALRDEALKRGFVAAQTNTGHDAVAQPLGTFAQNNLARLVDYSHRAVHLTAQASKDLAAAFYGRKPARSYFDGCSTGGRQGLMSAQRYPADFDGIAAGAPVLNFTGTMYDYVSYAPLVSKAGFTSAQLSEIGRAIVAKCDAADGLQDGVINDPRQCRINPRTDLQGLSEAQIAALEAVHADMQHKGKSVFPAWPWGSEAPDTNGISGWAEWFVSIPPPPPPPGARLASVGQALPPGETRQSAYAQTFLRYFADQPASRPDADWRTFNLDEGYRSTSFMSQMLDARNPDLGAFKARGGKMITYHGWADPALNPMMTIGYYEEAGRATVKLDDSYRLFMAPGMQHCGNGNAPNVLDAVTAVIDWVEAGRAPASLIAVQQRPDGSERSRPLCPYPQSAQYVGGDADKAASFACR</sequence>
<evidence type="ECO:0000256" key="8">
    <source>
        <dbReference type="SAM" id="SignalP"/>
    </source>
</evidence>
<keyword evidence="3" id="KW-0479">Metal-binding</keyword>
<dbReference type="GO" id="GO:0016787">
    <property type="term" value="F:hydrolase activity"/>
    <property type="evidence" value="ECO:0007669"/>
    <property type="project" value="UniProtKB-KW"/>
</dbReference>
<accession>A0ABU8VHL9</accession>
<organism evidence="9 10">
    <name type="scientific">Variovorax ureilyticus</name>
    <dbReference type="NCBI Taxonomy" id="1836198"/>
    <lineage>
        <taxon>Bacteria</taxon>
        <taxon>Pseudomonadati</taxon>
        <taxon>Pseudomonadota</taxon>
        <taxon>Betaproteobacteria</taxon>
        <taxon>Burkholderiales</taxon>
        <taxon>Comamonadaceae</taxon>
        <taxon>Variovorax</taxon>
    </lineage>
</organism>
<dbReference type="SUPFAM" id="SSF53474">
    <property type="entry name" value="alpha/beta-Hydrolases"/>
    <property type="match status" value="1"/>
</dbReference>
<gene>
    <name evidence="9" type="ORF">WKW77_17090</name>
</gene>
<evidence type="ECO:0000256" key="2">
    <source>
        <dbReference type="ARBA" id="ARBA00022487"/>
    </source>
</evidence>
<dbReference type="EMBL" id="JBBKZU010000007">
    <property type="protein sequence ID" value="MEJ8812806.1"/>
    <property type="molecule type" value="Genomic_DNA"/>
</dbReference>
<keyword evidence="5 9" id="KW-0378">Hydrolase</keyword>
<dbReference type="Pfam" id="PF07519">
    <property type="entry name" value="Tannase"/>
    <property type="match status" value="1"/>
</dbReference>
<keyword evidence="10" id="KW-1185">Reference proteome</keyword>
<evidence type="ECO:0000256" key="7">
    <source>
        <dbReference type="ARBA" id="ARBA00023157"/>
    </source>
</evidence>
<evidence type="ECO:0000256" key="3">
    <source>
        <dbReference type="ARBA" id="ARBA00022723"/>
    </source>
</evidence>
<dbReference type="RefSeq" id="WP_340358060.1">
    <property type="nucleotide sequence ID" value="NZ_JBBKZU010000007.1"/>
</dbReference>
<proteinExistence type="inferred from homology"/>
<dbReference type="InterPro" id="IPR011118">
    <property type="entry name" value="Tannase/feruloyl_esterase"/>
</dbReference>
<dbReference type="PANTHER" id="PTHR33938:SF15">
    <property type="entry name" value="FERULOYL ESTERASE B-RELATED"/>
    <property type="match status" value="1"/>
</dbReference>
<dbReference type="PANTHER" id="PTHR33938">
    <property type="entry name" value="FERULOYL ESTERASE B-RELATED"/>
    <property type="match status" value="1"/>
</dbReference>
<evidence type="ECO:0000256" key="6">
    <source>
        <dbReference type="ARBA" id="ARBA00022837"/>
    </source>
</evidence>
<comment type="caution">
    <text evidence="9">The sequence shown here is derived from an EMBL/GenBank/DDBJ whole genome shotgun (WGS) entry which is preliminary data.</text>
</comment>
<comment type="similarity">
    <text evidence="1">Belongs to the tannase family.</text>
</comment>
<dbReference type="InterPro" id="IPR029058">
    <property type="entry name" value="AB_hydrolase_fold"/>
</dbReference>
<protein>
    <submittedName>
        <fullName evidence="9">Tannase/feruloyl esterase family alpha/beta hydrolase</fullName>
    </submittedName>
</protein>
<evidence type="ECO:0000313" key="10">
    <source>
        <dbReference type="Proteomes" id="UP001365846"/>
    </source>
</evidence>
<keyword evidence="2" id="KW-0719">Serine esterase</keyword>